<feature type="region of interest" description="Disordered" evidence="1">
    <location>
        <begin position="1"/>
        <end position="84"/>
    </location>
</feature>
<dbReference type="KEGG" id="cre:CHLRE_17g711300v5"/>
<feature type="region of interest" description="Disordered" evidence="1">
    <location>
        <begin position="122"/>
        <end position="159"/>
    </location>
</feature>
<dbReference type="RefSeq" id="XP_042914544.1">
    <property type="nucleotide sequence ID" value="XM_043072085.1"/>
</dbReference>
<feature type="compositionally biased region" description="Low complexity" evidence="1">
    <location>
        <begin position="122"/>
        <end position="147"/>
    </location>
</feature>
<dbReference type="EMBL" id="CM008978">
    <property type="protein sequence ID" value="PNW70232.1"/>
    <property type="molecule type" value="Genomic_DNA"/>
</dbReference>
<dbReference type="Gramene" id="PNW70232">
    <property type="protein sequence ID" value="PNW70232"/>
    <property type="gene ID" value="CHLRE_17g711300v5"/>
</dbReference>
<keyword evidence="3" id="KW-1185">Reference proteome</keyword>
<gene>
    <name evidence="2" type="ORF">CHLRE_17g711300v5</name>
</gene>
<dbReference type="AlphaFoldDB" id="A0A2K3CPL1"/>
<dbReference type="InParanoid" id="A0A2K3CPL1"/>
<evidence type="ECO:0000313" key="3">
    <source>
        <dbReference type="Proteomes" id="UP000006906"/>
    </source>
</evidence>
<dbReference type="Gene3D" id="1.25.70.10">
    <property type="entry name" value="Transcription termination factor 3, mitochondrial"/>
    <property type="match status" value="1"/>
</dbReference>
<evidence type="ECO:0000313" key="2">
    <source>
        <dbReference type="EMBL" id="PNW70232.1"/>
    </source>
</evidence>
<proteinExistence type="predicted"/>
<evidence type="ECO:0000256" key="1">
    <source>
        <dbReference type="SAM" id="MobiDB-lite"/>
    </source>
</evidence>
<reference evidence="2 3" key="1">
    <citation type="journal article" date="2007" name="Science">
        <title>The Chlamydomonas genome reveals the evolution of key animal and plant functions.</title>
        <authorList>
            <person name="Merchant S.S."/>
            <person name="Prochnik S.E."/>
            <person name="Vallon O."/>
            <person name="Harris E.H."/>
            <person name="Karpowicz S.J."/>
            <person name="Witman G.B."/>
            <person name="Terry A."/>
            <person name="Salamov A."/>
            <person name="Fritz-Laylin L.K."/>
            <person name="Marechal-Drouard L."/>
            <person name="Marshall W.F."/>
            <person name="Qu L.H."/>
            <person name="Nelson D.R."/>
            <person name="Sanderfoot A.A."/>
            <person name="Spalding M.H."/>
            <person name="Kapitonov V.V."/>
            <person name="Ren Q."/>
            <person name="Ferris P."/>
            <person name="Lindquist E."/>
            <person name="Shapiro H."/>
            <person name="Lucas S.M."/>
            <person name="Grimwood J."/>
            <person name="Schmutz J."/>
            <person name="Cardol P."/>
            <person name="Cerutti H."/>
            <person name="Chanfreau G."/>
            <person name="Chen C.L."/>
            <person name="Cognat V."/>
            <person name="Croft M.T."/>
            <person name="Dent R."/>
            <person name="Dutcher S."/>
            <person name="Fernandez E."/>
            <person name="Fukuzawa H."/>
            <person name="Gonzalez-Ballester D."/>
            <person name="Gonzalez-Halphen D."/>
            <person name="Hallmann A."/>
            <person name="Hanikenne M."/>
            <person name="Hippler M."/>
            <person name="Inwood W."/>
            <person name="Jabbari K."/>
            <person name="Kalanon M."/>
            <person name="Kuras R."/>
            <person name="Lefebvre P.A."/>
            <person name="Lemaire S.D."/>
            <person name="Lobanov A.V."/>
            <person name="Lohr M."/>
            <person name="Manuell A."/>
            <person name="Meier I."/>
            <person name="Mets L."/>
            <person name="Mittag M."/>
            <person name="Mittelmeier T."/>
            <person name="Moroney J.V."/>
            <person name="Moseley J."/>
            <person name="Napoli C."/>
            <person name="Nedelcu A.M."/>
            <person name="Niyogi K."/>
            <person name="Novoselov S.V."/>
            <person name="Paulsen I.T."/>
            <person name="Pazour G."/>
            <person name="Purton S."/>
            <person name="Ral J.P."/>
            <person name="Riano-Pachon D.M."/>
            <person name="Riekhof W."/>
            <person name="Rymarquis L."/>
            <person name="Schroda M."/>
            <person name="Stern D."/>
            <person name="Umen J."/>
            <person name="Willows R."/>
            <person name="Wilson N."/>
            <person name="Zimmer S.L."/>
            <person name="Allmer J."/>
            <person name="Balk J."/>
            <person name="Bisova K."/>
            <person name="Chen C.J."/>
            <person name="Elias M."/>
            <person name="Gendler K."/>
            <person name="Hauser C."/>
            <person name="Lamb M.R."/>
            <person name="Ledford H."/>
            <person name="Long J.C."/>
            <person name="Minagawa J."/>
            <person name="Page M.D."/>
            <person name="Pan J."/>
            <person name="Pootakham W."/>
            <person name="Roje S."/>
            <person name="Rose A."/>
            <person name="Stahlberg E."/>
            <person name="Terauchi A.M."/>
            <person name="Yang P."/>
            <person name="Ball S."/>
            <person name="Bowler C."/>
            <person name="Dieckmann C.L."/>
            <person name="Gladyshev V.N."/>
            <person name="Green P."/>
            <person name="Jorgensen R."/>
            <person name="Mayfield S."/>
            <person name="Mueller-Roeber B."/>
            <person name="Rajamani S."/>
            <person name="Sayre R.T."/>
            <person name="Brokstein P."/>
            <person name="Dubchak I."/>
            <person name="Goodstein D."/>
            <person name="Hornick L."/>
            <person name="Huang Y.W."/>
            <person name="Jhaveri J."/>
            <person name="Luo Y."/>
            <person name="Martinez D."/>
            <person name="Ngau W.C."/>
            <person name="Otillar B."/>
            <person name="Poliakov A."/>
            <person name="Porter A."/>
            <person name="Szajkowski L."/>
            <person name="Werner G."/>
            <person name="Zhou K."/>
            <person name="Grigoriev I.V."/>
            <person name="Rokhsar D.S."/>
            <person name="Grossman A.R."/>
        </authorList>
    </citation>
    <scope>NUCLEOTIDE SEQUENCE [LARGE SCALE GENOMIC DNA]</scope>
    <source>
        <strain evidence="3">CC-503</strain>
    </source>
</reference>
<protein>
    <submittedName>
        <fullName evidence="2">Uncharacterized protein</fullName>
    </submittedName>
</protein>
<sequence length="419" mass="44381">MPQKPTLPSLVGRKFKKPPKEPPDGGGNGGLPAIRPSSAQTHTTDSTLPALATLPEDDALAADQLPPAPPPYVPRSTGRPPRITYDGVGDYDIAKVWRETAPEGLGSSVDFTNAAWLLTAGSGSGRSSTASSGSGRKRLSLPGQSSLGLGGSPLGPGGGSGSWDWRLAELRGVLAQELGGGFPAAQWPPKSVPRKTVESIPIKTFRTELLALKAAGLNLTTLRYLLYSAPGALAVEGVVARLGALRRLTGSADEVETVDLWVRAPALMTMSEADLRERLEAVEAVMGKEGRSAAYVRDLVRLHPGVLAARPEALDWRLALLREAGGAVRSWRQELAGAAPRRLGALLTAPKRSLLRLKYTVERGSAPLGMAAIIRWSDAEWAARQPDFAAWEADFLALEAAEAALDAERLSEWALLPLT</sequence>
<feature type="compositionally biased region" description="Gly residues" evidence="1">
    <location>
        <begin position="148"/>
        <end position="159"/>
    </location>
</feature>
<dbReference type="OrthoDB" id="537812at2759"/>
<dbReference type="InterPro" id="IPR038538">
    <property type="entry name" value="MTERF_sf"/>
</dbReference>
<dbReference type="Proteomes" id="UP000006906">
    <property type="component" value="Chromosome 17"/>
</dbReference>
<accession>A0A2K3CPL1</accession>
<dbReference type="GeneID" id="5717122"/>
<name>A0A2K3CPL1_CHLRE</name>
<feature type="compositionally biased region" description="Polar residues" evidence="1">
    <location>
        <begin position="37"/>
        <end position="47"/>
    </location>
</feature>
<organism evidence="2 3">
    <name type="scientific">Chlamydomonas reinhardtii</name>
    <name type="common">Chlamydomonas smithii</name>
    <dbReference type="NCBI Taxonomy" id="3055"/>
    <lineage>
        <taxon>Eukaryota</taxon>
        <taxon>Viridiplantae</taxon>
        <taxon>Chlorophyta</taxon>
        <taxon>core chlorophytes</taxon>
        <taxon>Chlorophyceae</taxon>
        <taxon>CS clade</taxon>
        <taxon>Chlamydomonadales</taxon>
        <taxon>Chlamydomonadaceae</taxon>
        <taxon>Chlamydomonas</taxon>
    </lineage>
</organism>
<dbReference type="ExpressionAtlas" id="A0A2K3CPL1">
    <property type="expression patterns" value="baseline and differential"/>
</dbReference>